<evidence type="ECO:0000313" key="2">
    <source>
        <dbReference type="EMBL" id="PTL60147.1"/>
    </source>
</evidence>
<organism evidence="2 3">
    <name type="scientific">Paraconexibacter algicola</name>
    <dbReference type="NCBI Taxonomy" id="2133960"/>
    <lineage>
        <taxon>Bacteria</taxon>
        <taxon>Bacillati</taxon>
        <taxon>Actinomycetota</taxon>
        <taxon>Thermoleophilia</taxon>
        <taxon>Solirubrobacterales</taxon>
        <taxon>Paraconexibacteraceae</taxon>
        <taxon>Paraconexibacter</taxon>
    </lineage>
</organism>
<dbReference type="OrthoDB" id="2633250at2"/>
<reference evidence="2 3" key="1">
    <citation type="submission" date="2018-03" db="EMBL/GenBank/DDBJ databases">
        <title>Aquarubrobacter algicola gen. nov., sp. nov., a novel actinobacterium isolated from shallow eutrophic lake during the end of cyanobacterial harmful algal blooms.</title>
        <authorList>
            <person name="Chun S.J."/>
        </authorList>
    </citation>
    <scope>NUCLEOTIDE SEQUENCE [LARGE SCALE GENOMIC DNA]</scope>
    <source>
        <strain evidence="2 3">Seoho-28</strain>
    </source>
</reference>
<dbReference type="EMBL" id="PYYB01000001">
    <property type="protein sequence ID" value="PTL60147.1"/>
    <property type="molecule type" value="Genomic_DNA"/>
</dbReference>
<name>A0A2T4ULL9_9ACTN</name>
<feature type="signal peptide" evidence="1">
    <location>
        <begin position="1"/>
        <end position="26"/>
    </location>
</feature>
<keyword evidence="3" id="KW-1185">Reference proteome</keyword>
<evidence type="ECO:0000313" key="3">
    <source>
        <dbReference type="Proteomes" id="UP000240739"/>
    </source>
</evidence>
<gene>
    <name evidence="2" type="ORF">C7Y72_11095</name>
</gene>
<comment type="caution">
    <text evidence="2">The sequence shown here is derived from an EMBL/GenBank/DDBJ whole genome shotgun (WGS) entry which is preliminary data.</text>
</comment>
<evidence type="ECO:0000256" key="1">
    <source>
        <dbReference type="SAM" id="SignalP"/>
    </source>
</evidence>
<proteinExistence type="predicted"/>
<dbReference type="RefSeq" id="WP_107568792.1">
    <property type="nucleotide sequence ID" value="NZ_PYYB01000001.1"/>
</dbReference>
<feature type="chain" id="PRO_5015507210" evidence="1">
    <location>
        <begin position="27"/>
        <end position="473"/>
    </location>
</feature>
<dbReference type="Proteomes" id="UP000240739">
    <property type="component" value="Unassembled WGS sequence"/>
</dbReference>
<dbReference type="AlphaFoldDB" id="A0A2T4ULL9"/>
<accession>A0A2T4ULL9</accession>
<protein>
    <submittedName>
        <fullName evidence="2">Uncharacterized protein</fullName>
    </submittedName>
</protein>
<keyword evidence="1" id="KW-0732">Signal</keyword>
<sequence length="473" mass="48121">MRTPSAVLSAATLAAALLAAAPAVQAAPITSVAADQQILDGPVFAGDTVAWAAGTRPQRLRAVVAGGAPRTLARTPAFPEGGEAFTFGLEGSPTRLAWGFGEGVAVDPDGYTTREQVVAGPPGGPLVRVAGDGADAVRATAMDLDGDRLVTSEDIVAEGQRPSSVLRGYDLAAGGDPTALAPQGSAELATAGPYVAYRSASTTGGALARIVVADAATGTPVYGVDVPTVPPIGYGLRFDLQADGTLAVLTANPAATGSDPVLDLAWASIADPTLHVIVPDVTPFNLRIAANRIVYGRELDRRSSRLFVADLAGVGHPVTPVVDSVTGVDFDGTRLGWSTEGCVYAGDLPAAAVDALPGGRCAGQDYRLVTGTLNRRAARALVRCVAGPATGCAGTAKLTRAGGGPTLARTTFTVGARKQTSIVLPLRPAVLRALQRSARRKKARFATLRIVTSVTDGAGNVNTRSIPATGRVR</sequence>